<dbReference type="AlphaFoldDB" id="A0AAD4FSL7"/>
<dbReference type="SUPFAM" id="SSF51197">
    <property type="entry name" value="Clavaminate synthase-like"/>
    <property type="match status" value="1"/>
</dbReference>
<dbReference type="EMBL" id="AHBZ03000015">
    <property type="protein sequence ID" value="KAF7772387.1"/>
    <property type="molecule type" value="Genomic_DNA"/>
</dbReference>
<organism evidence="2 3">
    <name type="scientific">Pseudoalteromonas citrea</name>
    <dbReference type="NCBI Taxonomy" id="43655"/>
    <lineage>
        <taxon>Bacteria</taxon>
        <taxon>Pseudomonadati</taxon>
        <taxon>Pseudomonadota</taxon>
        <taxon>Gammaproteobacteria</taxon>
        <taxon>Alteromonadales</taxon>
        <taxon>Pseudoalteromonadaceae</taxon>
        <taxon>Pseudoalteromonas</taxon>
    </lineage>
</organism>
<reference evidence="2" key="2">
    <citation type="submission" date="2015-03" db="EMBL/GenBank/DDBJ databases">
        <title>Genome sequence of Pseudoalteromonas citrea.</title>
        <authorList>
            <person name="Xie B.-B."/>
            <person name="Rong J.-C."/>
            <person name="Qin Q.-L."/>
            <person name="Zhang Y.-Z."/>
        </authorList>
    </citation>
    <scope>NUCLEOTIDE SEQUENCE</scope>
    <source>
        <strain evidence="2">DSM 8771</strain>
    </source>
</reference>
<reference evidence="2" key="1">
    <citation type="journal article" date="2012" name="J. Bacteriol.">
        <title>Genome sequences of type strains of seven species of the marine bacterium Pseudoalteromonas.</title>
        <authorList>
            <person name="Xie B.B."/>
            <person name="Shu Y.L."/>
            <person name="Qin Q.L."/>
            <person name="Rong J.C."/>
            <person name="Zhang X.Y."/>
            <person name="Chen X.L."/>
            <person name="Shi M."/>
            <person name="He H.L."/>
            <person name="Zhou B.C."/>
            <person name="Zhang Y.Z."/>
        </authorList>
    </citation>
    <scope>NUCLEOTIDE SEQUENCE</scope>
    <source>
        <strain evidence="2">DSM 8771</strain>
    </source>
</reference>
<comment type="caution">
    <text evidence="2">The sequence shown here is derived from an EMBL/GenBank/DDBJ whole genome shotgun (WGS) entry which is preliminary data.</text>
</comment>
<dbReference type="Gene3D" id="2.60.120.620">
    <property type="entry name" value="q2cbj1_9rhob like domain"/>
    <property type="match status" value="1"/>
</dbReference>
<dbReference type="Pfam" id="PF05721">
    <property type="entry name" value="PhyH"/>
    <property type="match status" value="1"/>
</dbReference>
<dbReference type="GO" id="GO:0005506">
    <property type="term" value="F:iron ion binding"/>
    <property type="evidence" value="ECO:0007669"/>
    <property type="project" value="UniProtKB-ARBA"/>
</dbReference>
<dbReference type="InterPro" id="IPR008775">
    <property type="entry name" value="Phytyl_CoA_dOase-like"/>
</dbReference>
<name>A0AAD4FSL7_9GAMM</name>
<comment type="cofactor">
    <cofactor evidence="1">
        <name>Fe(2+)</name>
        <dbReference type="ChEBI" id="CHEBI:29033"/>
    </cofactor>
</comment>
<gene>
    <name evidence="2" type="ORF">PCIT_a2449</name>
</gene>
<dbReference type="GO" id="GO:0016706">
    <property type="term" value="F:2-oxoglutarate-dependent dioxygenase activity"/>
    <property type="evidence" value="ECO:0007669"/>
    <property type="project" value="UniProtKB-ARBA"/>
</dbReference>
<evidence type="ECO:0008006" key="4">
    <source>
        <dbReference type="Google" id="ProtNLM"/>
    </source>
</evidence>
<evidence type="ECO:0000313" key="3">
    <source>
        <dbReference type="Proteomes" id="UP000016487"/>
    </source>
</evidence>
<protein>
    <recommendedName>
        <fullName evidence="4">Phytanoyl-CoA dioxygenase</fullName>
    </recommendedName>
</protein>
<evidence type="ECO:0000256" key="1">
    <source>
        <dbReference type="ARBA" id="ARBA00001954"/>
    </source>
</evidence>
<dbReference type="RefSeq" id="WP_192992790.1">
    <property type="nucleotide sequence ID" value="NZ_AHBZ03000015.1"/>
</dbReference>
<accession>A0AAD4FSL7</accession>
<dbReference type="PANTHER" id="PTHR20883">
    <property type="entry name" value="PHYTANOYL-COA DIOXYGENASE DOMAIN CONTAINING 1"/>
    <property type="match status" value="1"/>
</dbReference>
<dbReference type="PANTHER" id="PTHR20883:SF48">
    <property type="entry name" value="ECTOINE DIOXYGENASE"/>
    <property type="match status" value="1"/>
</dbReference>
<evidence type="ECO:0000313" key="2">
    <source>
        <dbReference type="EMBL" id="KAF7772387.1"/>
    </source>
</evidence>
<dbReference type="Proteomes" id="UP000016487">
    <property type="component" value="Unassembled WGS sequence"/>
</dbReference>
<proteinExistence type="predicted"/>
<sequence>MKQQWRDEFAQQGYIVVKQGIEATLLSQLQQHAQQLLSDAKKRAEQGLDLNYIAIYKHRGQLSISRINDLFQYQTHFASLLTHASVLNVVETLIGEPALPVYESLVIKDPVNNESFDWHRDMAERSDEGVVTVGVYLDDALAEQGALKVIPSSHLQTQSVCELKDALEQGGVASKNVAVEAGDVVIHHVNTVHGSDRQLTGKRRRTIYFEFRSVTHLRNNPRFSERWLEQRLSLMEQLKVKAVRDDPSALVLPADFYQELLRIEAAEYRFKF</sequence>